<dbReference type="GO" id="GO:0004674">
    <property type="term" value="F:protein serine/threonine kinase activity"/>
    <property type="evidence" value="ECO:0007669"/>
    <property type="project" value="UniProtKB-EC"/>
</dbReference>
<keyword evidence="6 9" id="KW-0067">ATP-binding</keyword>
<dbReference type="SMART" id="SM00220">
    <property type="entry name" value="S_TKc"/>
    <property type="match status" value="1"/>
</dbReference>
<feature type="binding site" evidence="9">
    <location>
        <position position="48"/>
    </location>
    <ligand>
        <name>ATP</name>
        <dbReference type="ChEBI" id="CHEBI:30616"/>
    </ligand>
</feature>
<dbReference type="Gene3D" id="3.30.200.20">
    <property type="entry name" value="Phosphorylase Kinase, domain 1"/>
    <property type="match status" value="1"/>
</dbReference>
<sequence length="550" mass="63592">MVDYNTFLKQKDCLGNRYQIESIIGQGGMGAVYLAKDLKLKGKRWAIKQTKSQTNSVVNFQQEAETLIQLNHPYLPNIIDFFPPNDKGNTYIVMDYIQGGNLAQIFEKEGNNLPFEKVIKYAIQICELLYYLHHHPQAPIIYRDLKPSNVMIDNQDNVRLIDFGISRRFEHSKQQDTVHLGTVGFAAPEQFEGKQTDHRTDLFHLGAMLYYFLTNGHYYTSNKPLHQFKNIPNTMIQVIQKLLQVKPENRYQDALLVKKDLGKIEGLERVSTEINVNTGGNHHFQYKVILVGSMYGGAGATFTSVALARAFHEMKIKNALVEYPTNVPELYSLLFGDKNKPNDYEFLMNQLNSSNSNLKHGNKIEWDSGNTVWYPLPTSSYTLLEESWSESEIFPLLFQVRKPITIIDISNRWDHQSIQQLCKSADEICFIVDSIPTKFCSATSQLNLNIAMELKQAGKNVHFIVNRSLNSKIRKKWDEILPWSPSCYLPNLPYELVQEYIWKGKLIQDERESREKLRAGLYPFIKQIVPKKMMIKQNNPLDKLKKYLHI</sequence>
<dbReference type="RefSeq" id="WP_305991383.1">
    <property type="nucleotide sequence ID" value="NZ_JAVAMP010000002.1"/>
</dbReference>
<comment type="catalytic activity">
    <reaction evidence="8">
        <text>L-seryl-[protein] + ATP = O-phospho-L-seryl-[protein] + ADP + H(+)</text>
        <dbReference type="Rhea" id="RHEA:17989"/>
        <dbReference type="Rhea" id="RHEA-COMP:9863"/>
        <dbReference type="Rhea" id="RHEA-COMP:11604"/>
        <dbReference type="ChEBI" id="CHEBI:15378"/>
        <dbReference type="ChEBI" id="CHEBI:29999"/>
        <dbReference type="ChEBI" id="CHEBI:30616"/>
        <dbReference type="ChEBI" id="CHEBI:83421"/>
        <dbReference type="ChEBI" id="CHEBI:456216"/>
        <dbReference type="EC" id="2.7.11.1"/>
    </reaction>
</comment>
<dbReference type="EC" id="2.7.11.1" evidence="1"/>
<name>A0ABT9IXX5_9BACL</name>
<dbReference type="PANTHER" id="PTHR24363">
    <property type="entry name" value="SERINE/THREONINE PROTEIN KINASE"/>
    <property type="match status" value="1"/>
</dbReference>
<evidence type="ECO:0000256" key="1">
    <source>
        <dbReference type="ARBA" id="ARBA00012513"/>
    </source>
</evidence>
<protein>
    <recommendedName>
        <fullName evidence="1">non-specific serine/threonine protein kinase</fullName>
        <ecNumber evidence="1">2.7.11.1</ecNumber>
    </recommendedName>
</protein>
<comment type="catalytic activity">
    <reaction evidence="7">
        <text>L-threonyl-[protein] + ATP = O-phospho-L-threonyl-[protein] + ADP + H(+)</text>
        <dbReference type="Rhea" id="RHEA:46608"/>
        <dbReference type="Rhea" id="RHEA-COMP:11060"/>
        <dbReference type="Rhea" id="RHEA-COMP:11605"/>
        <dbReference type="ChEBI" id="CHEBI:15378"/>
        <dbReference type="ChEBI" id="CHEBI:30013"/>
        <dbReference type="ChEBI" id="CHEBI:30616"/>
        <dbReference type="ChEBI" id="CHEBI:61977"/>
        <dbReference type="ChEBI" id="CHEBI:456216"/>
        <dbReference type="EC" id="2.7.11.1"/>
    </reaction>
</comment>
<comment type="caution">
    <text evidence="11">The sequence shown here is derived from an EMBL/GenBank/DDBJ whole genome shotgun (WGS) entry which is preliminary data.</text>
</comment>
<dbReference type="PROSITE" id="PS00107">
    <property type="entry name" value="PROTEIN_KINASE_ATP"/>
    <property type="match status" value="1"/>
</dbReference>
<dbReference type="PROSITE" id="PS00108">
    <property type="entry name" value="PROTEIN_KINASE_ST"/>
    <property type="match status" value="1"/>
</dbReference>
<dbReference type="PROSITE" id="PS50011">
    <property type="entry name" value="PROTEIN_KINASE_DOM"/>
    <property type="match status" value="1"/>
</dbReference>
<dbReference type="InterPro" id="IPR027417">
    <property type="entry name" value="P-loop_NTPase"/>
</dbReference>
<keyword evidence="2" id="KW-0723">Serine/threonine-protein kinase</keyword>
<dbReference type="CDD" id="cd14014">
    <property type="entry name" value="STKc_PknB_like"/>
    <property type="match status" value="1"/>
</dbReference>
<dbReference type="PANTHER" id="PTHR24363:SF0">
    <property type="entry name" value="SERINE_THREONINE KINASE LIKE DOMAIN CONTAINING 1"/>
    <property type="match status" value="1"/>
</dbReference>
<dbReference type="InterPro" id="IPR011009">
    <property type="entry name" value="Kinase-like_dom_sf"/>
</dbReference>
<dbReference type="EMBL" id="JAVAMP010000002">
    <property type="protein sequence ID" value="MDP5274093.1"/>
    <property type="molecule type" value="Genomic_DNA"/>
</dbReference>
<dbReference type="Gene3D" id="1.10.510.10">
    <property type="entry name" value="Transferase(Phosphotransferase) domain 1"/>
    <property type="match status" value="1"/>
</dbReference>
<dbReference type="SUPFAM" id="SSF52540">
    <property type="entry name" value="P-loop containing nucleoside triphosphate hydrolases"/>
    <property type="match status" value="1"/>
</dbReference>
<dbReference type="SUPFAM" id="SSF56112">
    <property type="entry name" value="Protein kinase-like (PK-like)"/>
    <property type="match status" value="1"/>
</dbReference>
<organism evidence="11 12">
    <name type="scientific">Chengkuizengella axinellae</name>
    <dbReference type="NCBI Taxonomy" id="3064388"/>
    <lineage>
        <taxon>Bacteria</taxon>
        <taxon>Bacillati</taxon>
        <taxon>Bacillota</taxon>
        <taxon>Bacilli</taxon>
        <taxon>Bacillales</taxon>
        <taxon>Paenibacillaceae</taxon>
        <taxon>Chengkuizengella</taxon>
    </lineage>
</organism>
<evidence type="ECO:0000256" key="6">
    <source>
        <dbReference type="ARBA" id="ARBA00022840"/>
    </source>
</evidence>
<keyword evidence="3 11" id="KW-0808">Transferase</keyword>
<gene>
    <name evidence="11" type="ORF">Q5Y73_08245</name>
</gene>
<keyword evidence="4 9" id="KW-0547">Nucleotide-binding</keyword>
<proteinExistence type="predicted"/>
<reference evidence="11 12" key="1">
    <citation type="submission" date="2023-08" db="EMBL/GenBank/DDBJ databases">
        <authorList>
            <person name="Park J.-S."/>
        </authorList>
    </citation>
    <scope>NUCLEOTIDE SEQUENCE [LARGE SCALE GENOMIC DNA]</scope>
    <source>
        <strain evidence="11 12">2205SS18-9</strain>
    </source>
</reference>
<evidence type="ECO:0000256" key="4">
    <source>
        <dbReference type="ARBA" id="ARBA00022741"/>
    </source>
</evidence>
<evidence type="ECO:0000313" key="11">
    <source>
        <dbReference type="EMBL" id="MDP5274093.1"/>
    </source>
</evidence>
<evidence type="ECO:0000256" key="5">
    <source>
        <dbReference type="ARBA" id="ARBA00022777"/>
    </source>
</evidence>
<evidence type="ECO:0000256" key="2">
    <source>
        <dbReference type="ARBA" id="ARBA00022527"/>
    </source>
</evidence>
<feature type="domain" description="Protein kinase" evidence="10">
    <location>
        <begin position="18"/>
        <end position="285"/>
    </location>
</feature>
<dbReference type="InterPro" id="IPR000719">
    <property type="entry name" value="Prot_kinase_dom"/>
</dbReference>
<keyword evidence="12" id="KW-1185">Reference proteome</keyword>
<evidence type="ECO:0000256" key="3">
    <source>
        <dbReference type="ARBA" id="ARBA00022679"/>
    </source>
</evidence>
<evidence type="ECO:0000256" key="8">
    <source>
        <dbReference type="ARBA" id="ARBA00048679"/>
    </source>
</evidence>
<dbReference type="Proteomes" id="UP001231941">
    <property type="component" value="Unassembled WGS sequence"/>
</dbReference>
<evidence type="ECO:0000259" key="10">
    <source>
        <dbReference type="PROSITE" id="PS50011"/>
    </source>
</evidence>
<dbReference type="InterPro" id="IPR017441">
    <property type="entry name" value="Protein_kinase_ATP_BS"/>
</dbReference>
<evidence type="ECO:0000256" key="7">
    <source>
        <dbReference type="ARBA" id="ARBA00047899"/>
    </source>
</evidence>
<accession>A0ABT9IXX5</accession>
<dbReference type="InterPro" id="IPR008271">
    <property type="entry name" value="Ser/Thr_kinase_AS"/>
</dbReference>
<evidence type="ECO:0000313" key="12">
    <source>
        <dbReference type="Proteomes" id="UP001231941"/>
    </source>
</evidence>
<evidence type="ECO:0000256" key="9">
    <source>
        <dbReference type="PROSITE-ProRule" id="PRU10141"/>
    </source>
</evidence>
<dbReference type="Pfam" id="PF00069">
    <property type="entry name" value="Pkinase"/>
    <property type="match status" value="1"/>
</dbReference>
<keyword evidence="5 11" id="KW-0418">Kinase</keyword>
<dbReference type="Gene3D" id="3.40.50.300">
    <property type="entry name" value="P-loop containing nucleotide triphosphate hydrolases"/>
    <property type="match status" value="1"/>
</dbReference>